<name>A0A4R1BGQ0_9ACTN</name>
<dbReference type="Proteomes" id="UP000295244">
    <property type="component" value="Unassembled WGS sequence"/>
</dbReference>
<dbReference type="EMBL" id="SKBU01000016">
    <property type="protein sequence ID" value="TCJ16416.1"/>
    <property type="molecule type" value="Genomic_DNA"/>
</dbReference>
<proteinExistence type="predicted"/>
<dbReference type="InterPro" id="IPR036163">
    <property type="entry name" value="HMA_dom_sf"/>
</dbReference>
<dbReference type="AlphaFoldDB" id="A0A4R1BGQ0"/>
<comment type="caution">
    <text evidence="1">The sequence shown here is derived from an EMBL/GenBank/DDBJ whole genome shotgun (WGS) entry which is preliminary data.</text>
</comment>
<dbReference type="Gene3D" id="3.30.70.100">
    <property type="match status" value="1"/>
</dbReference>
<protein>
    <recommendedName>
        <fullName evidence="3">Copper chaperone</fullName>
    </recommendedName>
</protein>
<organism evidence="1 2">
    <name type="scientific">Rubrobacter taiwanensis</name>
    <dbReference type="NCBI Taxonomy" id="185139"/>
    <lineage>
        <taxon>Bacteria</taxon>
        <taxon>Bacillati</taxon>
        <taxon>Actinomycetota</taxon>
        <taxon>Rubrobacteria</taxon>
        <taxon>Rubrobacterales</taxon>
        <taxon>Rubrobacteraceae</taxon>
        <taxon>Rubrobacter</taxon>
    </lineage>
</organism>
<evidence type="ECO:0000313" key="1">
    <source>
        <dbReference type="EMBL" id="TCJ16416.1"/>
    </source>
</evidence>
<evidence type="ECO:0008006" key="3">
    <source>
        <dbReference type="Google" id="ProtNLM"/>
    </source>
</evidence>
<reference evidence="1 2" key="1">
    <citation type="submission" date="2019-03" db="EMBL/GenBank/DDBJ databases">
        <title>Whole genome sequence of a novel Rubrobacter taiwanensis strain, isolated from Yellowstone National Park.</title>
        <authorList>
            <person name="Freed S."/>
            <person name="Ramaley R.F."/>
            <person name="Kyndt J.A."/>
        </authorList>
    </citation>
    <scope>NUCLEOTIDE SEQUENCE [LARGE SCALE GENOMIC DNA]</scope>
    <source>
        <strain evidence="1 2">Yellowstone</strain>
    </source>
</reference>
<accession>A0A4R1BGQ0</accession>
<keyword evidence="2" id="KW-1185">Reference proteome</keyword>
<gene>
    <name evidence="1" type="ORF">E0L93_09825</name>
</gene>
<sequence length="82" mass="8920">MADVHVYVNRPPDREGGGTLEELAEALRRLEHVSGVSVDSPGNVLAVTFEGGRAEREEIERTVREAGYEVSRLSGRSDVPGE</sequence>
<evidence type="ECO:0000313" key="2">
    <source>
        <dbReference type="Proteomes" id="UP000295244"/>
    </source>
</evidence>
<dbReference type="SUPFAM" id="SSF55008">
    <property type="entry name" value="HMA, heavy metal-associated domain"/>
    <property type="match status" value="1"/>
</dbReference>
<dbReference type="GO" id="GO:0046872">
    <property type="term" value="F:metal ion binding"/>
    <property type="evidence" value="ECO:0007669"/>
    <property type="project" value="InterPro"/>
</dbReference>
<dbReference type="RefSeq" id="WP_132691427.1">
    <property type="nucleotide sequence ID" value="NZ_SKBU01000016.1"/>
</dbReference>